<dbReference type="OrthoDB" id="6594at10239"/>
<proteinExistence type="predicted"/>
<dbReference type="KEGG" id="vg:26632222"/>
<evidence type="ECO:0000313" key="1">
    <source>
        <dbReference type="EMBL" id="ALF00412.1"/>
    </source>
</evidence>
<dbReference type="EMBL" id="KT591489">
    <property type="protein sequence ID" value="ALF00412.1"/>
    <property type="molecule type" value="Genomic_DNA"/>
</dbReference>
<dbReference type="InterPro" id="IPR025530">
    <property type="entry name" value="DUF4417"/>
</dbReference>
<evidence type="ECO:0008006" key="3">
    <source>
        <dbReference type="Google" id="ProtNLM"/>
    </source>
</evidence>
<gene>
    <name evidence="1" type="ORF">SEA_ARCHIE_115</name>
</gene>
<dbReference type="RefSeq" id="YP_009205573.1">
    <property type="nucleotide sequence ID" value="NC_028878.1"/>
</dbReference>
<accession>A0A0M4R9Y8</accession>
<dbReference type="Proteomes" id="UP000201697">
    <property type="component" value="Segment"/>
</dbReference>
<organism evidence="1 2">
    <name type="scientific">Mycobacterium phage Archie</name>
    <dbReference type="NCBI Taxonomy" id="1718599"/>
    <lineage>
        <taxon>Viruses</taxon>
        <taxon>Duplodnaviria</taxon>
        <taxon>Heunggongvirae</taxon>
        <taxon>Uroviricota</taxon>
        <taxon>Caudoviricetes</taxon>
        <taxon>Vilmaviridae</taxon>
        <taxon>Lclasvirinae</taxon>
        <taxon>Faithunavirus</taxon>
        <taxon>Faithunavirus archie</taxon>
    </lineage>
</organism>
<reference evidence="1 2" key="1">
    <citation type="submission" date="2015-08" db="EMBL/GenBank/DDBJ databases">
        <authorList>
            <person name="Clarke R.M."/>
            <person name="Taylor B.J."/>
            <person name="Thorniley A.J."/>
            <person name="Dasenko M.A."/>
            <person name="Denver D.R."/>
            <person name="Garcia-Ruiz H."/>
            <person name="Hoyer J.S."/>
            <person name="Jogdeo S."/>
            <person name="Sullivan C.M."/>
            <person name="Peterson M.R."/>
            <person name="Rowley E.R."/>
            <person name="Schnitzler C.E."/>
            <person name="Vining K.J."/>
            <person name="Almabruk K.H."/>
            <person name="Banawas S."/>
            <person name="Beatty C."/>
            <person name="Bullock C.J."/>
            <person name="Cappellazzi J.E."/>
            <person name="Chagani S.E."/>
            <person name="Chatterjee P."/>
            <person name="Cram E.D."/>
            <person name="Elorriaga M.E."/>
            <person name="Esser M."/>
            <person name="Fellows E.J."/>
            <person name="Garcia G.R."/>
            <person name="Gullaba J.M."/>
            <person name="Kinsley M.A."/>
            <person name="Luo F."/>
            <person name="McGinnis M."/>
            <person name="Paquette C.E."/>
            <person name="Reddekopp R.L."/>
            <person name="Rosen K.L."/>
            <person name="Sahlfeld L.M."/>
            <person name="Vondras A.M."/>
            <person name="Wang J.X."/>
            <person name="Weiss E.S."/>
            <person name="Wernick R."/>
            <person name="Abuelizz H.A."/>
            <person name="Amaro Y."/>
            <person name="Archer C.L."/>
            <person name="Basu A."/>
            <person name="Bellinger M.R."/>
            <person name="Johnson S.F."/>
            <person name="Kitchen S.A."/>
            <person name="Li M."/>
            <person name="Morey-Castro K.E."/>
            <person name="Lavalleur H.J."/>
            <person name="Rangel L.J."/>
            <person name="Ree J.F."/>
            <person name="Shay S.D."/>
            <person name="Sheng Y."/>
            <person name="Smyth J.C."/>
            <person name="Stamm E.A."/>
            <person name="Taylor C.R."/>
            <person name="Vining O.B."/>
            <person name="Wanzeck K.M."/>
            <person name="Watson G."/>
            <person name="Bruck A.J."/>
            <person name="Anders K.R."/>
            <person name="Bradley K.W."/>
            <person name="Asai D.J."/>
            <person name="Bowman C.A."/>
            <person name="Russell D.A."/>
            <person name="Pope W.H."/>
            <person name="Jacobs-Sera D."/>
            <person name="Hendrix R.W."/>
            <person name="Hatfull G.F."/>
        </authorList>
    </citation>
    <scope>NUCLEOTIDE SEQUENCE [LARGE SCALE GENOMIC DNA]</scope>
</reference>
<sequence>MSEVKSIYGTRSSKFWTEAPGKMDMSNFRMIFPSSNEFGFPDLACETWVPGDLGAWHLPRQRERAAKSDGAVHFFIDDYRFETAFTSPERTLPRVQAVGGALTPDFSWWRSVPRVAQMWQTYRSRWCGAFWQANGVRVVPTLNWGGPESFDFCFKGIPQGNVVAISALGVRAKDEAEPFRLGFSEMLAQLAPSTVVSYGKLRFVDDLVDGVPVREYPTFWDERRTVVGRRRRSG</sequence>
<evidence type="ECO:0000313" key="2">
    <source>
        <dbReference type="Proteomes" id="UP000201697"/>
    </source>
</evidence>
<protein>
    <recommendedName>
        <fullName evidence="3">DUF4417 domain-containing protein</fullName>
    </recommendedName>
</protein>
<dbReference type="GeneID" id="26632222"/>
<keyword evidence="2" id="KW-1185">Reference proteome</keyword>
<dbReference type="Pfam" id="PF14386">
    <property type="entry name" value="DUF4417"/>
    <property type="match status" value="1"/>
</dbReference>
<name>A0A0M4R9Y8_9CAUD</name>